<protein>
    <submittedName>
        <fullName evidence="1">Glycosyltransferase</fullName>
    </submittedName>
</protein>
<comment type="caution">
    <text evidence="1">The sequence shown here is derived from an EMBL/GenBank/DDBJ whole genome shotgun (WGS) entry which is preliminary data.</text>
</comment>
<dbReference type="RefSeq" id="WP_123325514.1">
    <property type="nucleotide sequence ID" value="NZ_JBHRSX010000101.1"/>
</dbReference>
<dbReference type="EMBL" id="JBHRSX010000101">
    <property type="protein sequence ID" value="MFC3204269.1"/>
    <property type="molecule type" value="Genomic_DNA"/>
</dbReference>
<reference evidence="2" key="1">
    <citation type="journal article" date="2019" name="Int. J. Syst. Evol. Microbiol.">
        <title>The Global Catalogue of Microorganisms (GCM) 10K type strain sequencing project: providing services to taxonomists for standard genome sequencing and annotation.</title>
        <authorList>
            <consortium name="The Broad Institute Genomics Platform"/>
            <consortium name="The Broad Institute Genome Sequencing Center for Infectious Disease"/>
            <person name="Wu L."/>
            <person name="Ma J."/>
        </authorList>
    </citation>
    <scope>NUCLEOTIDE SEQUENCE [LARGE SCALE GENOMIC DNA]</scope>
    <source>
        <strain evidence="2">KCTC 52449</strain>
    </source>
</reference>
<keyword evidence="2" id="KW-1185">Reference proteome</keyword>
<dbReference type="Proteomes" id="UP001595477">
    <property type="component" value="Unassembled WGS sequence"/>
</dbReference>
<evidence type="ECO:0000313" key="1">
    <source>
        <dbReference type="EMBL" id="MFC3204269.1"/>
    </source>
</evidence>
<gene>
    <name evidence="1" type="ORF">ACFOEW_20890</name>
</gene>
<sequence length="409" mass="45346">MTEKVLIIGAVWPESKSSAAGQNMAALIKLFAARDYGIHFASAAAESPHMDNDLLHECALHSINLNDASFDTFVAQLNPVIVIFDRFMTEEQFSARVKKHCPDALHILNTEDLHSLRHARHEAVKQGGSAGDAELNNAFSQREIAAILRSDISLIISSAEYGLLTDYYQVPEKQLQLYPLQQSLTTPSELPDNAARQHFITVGNFRHAPNWDAVLQLKQLWPAIRTRIPDAELHIYGAYPPKKATQLHNSKQGFVVKGWVDDIGQAMASARVCLAPLRFGAGIKGKLLTAMQYATPSVTTEVGAEGIASPEEWPGKVIELTEPAAFIDAACELYSEEANWQQASQQAKTVTAAYQVSQHQAQAALFEKITVARNDLPAFRQGLFLHSLMWHHSLRASQFMSQWIEAKNR</sequence>
<dbReference type="Gene3D" id="3.40.50.2000">
    <property type="entry name" value="Glycogen Phosphorylase B"/>
    <property type="match status" value="1"/>
</dbReference>
<dbReference type="SUPFAM" id="SSF53756">
    <property type="entry name" value="UDP-Glycosyltransferase/glycogen phosphorylase"/>
    <property type="match status" value="1"/>
</dbReference>
<dbReference type="Pfam" id="PF13692">
    <property type="entry name" value="Glyco_trans_1_4"/>
    <property type="match status" value="1"/>
</dbReference>
<evidence type="ECO:0000313" key="2">
    <source>
        <dbReference type="Proteomes" id="UP001595477"/>
    </source>
</evidence>
<organism evidence="1 2">
    <name type="scientific">Alteromonas oceani</name>
    <dbReference type="NCBI Taxonomy" id="2071609"/>
    <lineage>
        <taxon>Bacteria</taxon>
        <taxon>Pseudomonadati</taxon>
        <taxon>Pseudomonadota</taxon>
        <taxon>Gammaproteobacteria</taxon>
        <taxon>Alteromonadales</taxon>
        <taxon>Alteromonadaceae</taxon>
        <taxon>Alteromonas/Salinimonas group</taxon>
        <taxon>Alteromonas</taxon>
    </lineage>
</organism>
<name>A0ABV7K5I8_9ALTE</name>
<accession>A0ABV7K5I8</accession>
<proteinExistence type="predicted"/>